<evidence type="ECO:0000259" key="14">
    <source>
        <dbReference type="Pfam" id="PF01113"/>
    </source>
</evidence>
<evidence type="ECO:0000313" key="16">
    <source>
        <dbReference type="EMBL" id="EKE83790.1"/>
    </source>
</evidence>
<organism evidence="16 17">
    <name type="scientific">Idiomarina xiamenensis 10-D-4</name>
    <dbReference type="NCBI Taxonomy" id="740709"/>
    <lineage>
        <taxon>Bacteria</taxon>
        <taxon>Pseudomonadati</taxon>
        <taxon>Pseudomonadota</taxon>
        <taxon>Gammaproteobacteria</taxon>
        <taxon>Alteromonadales</taxon>
        <taxon>Idiomarinaceae</taxon>
        <taxon>Idiomarina</taxon>
    </lineage>
</organism>
<evidence type="ECO:0000313" key="17">
    <source>
        <dbReference type="Proteomes" id="UP000014115"/>
    </source>
</evidence>
<dbReference type="EMBL" id="AMRG01000007">
    <property type="protein sequence ID" value="EKE83790.1"/>
    <property type="molecule type" value="Genomic_DNA"/>
</dbReference>
<keyword evidence="7 13" id="KW-0520">NAD</keyword>
<protein>
    <recommendedName>
        <fullName evidence="10 13">4-hydroxy-tetrahydrodipicolinate reductase</fullName>
        <shortName evidence="13">HTPA reductase</shortName>
        <ecNumber evidence="10 13">1.17.1.8</ecNumber>
    </recommendedName>
</protein>
<comment type="similarity">
    <text evidence="1 13">Belongs to the DapB family.</text>
</comment>
<feature type="domain" description="Dihydrodipicolinate reductase N-terminal" evidence="14">
    <location>
        <begin position="1"/>
        <end position="110"/>
    </location>
</feature>
<feature type="binding site" evidence="13">
    <location>
        <position position="141"/>
    </location>
    <ligand>
        <name>(S)-2,3,4,5-tetrahydrodipicolinate</name>
        <dbReference type="ChEBI" id="CHEBI:16845"/>
    </ligand>
</feature>
<dbReference type="AlphaFoldDB" id="K2L1S0"/>
<dbReference type="InterPro" id="IPR022663">
    <property type="entry name" value="DapB_C"/>
</dbReference>
<feature type="binding site" evidence="13">
    <location>
        <begin position="84"/>
        <end position="86"/>
    </location>
    <ligand>
        <name>NAD(+)</name>
        <dbReference type="ChEBI" id="CHEBI:57540"/>
    </ligand>
</feature>
<dbReference type="Proteomes" id="UP000014115">
    <property type="component" value="Unassembled WGS sequence"/>
</dbReference>
<dbReference type="GO" id="GO:0009089">
    <property type="term" value="P:lysine biosynthetic process via diaminopimelate"/>
    <property type="evidence" value="ECO:0007669"/>
    <property type="project" value="UniProtKB-UniRule"/>
</dbReference>
<keyword evidence="17" id="KW-1185">Reference proteome</keyword>
<dbReference type="OrthoDB" id="9790352at2"/>
<comment type="caution">
    <text evidence="13">Was originally thought to be a dihydrodipicolinate reductase (DHDPR), catalyzing the conversion of dihydrodipicolinate to tetrahydrodipicolinate. However, it was shown in E.coli that the substrate of the enzymatic reaction is not dihydrodipicolinate (DHDP) but in fact (2S,4S)-4-hydroxy-2,3,4,5-tetrahydrodipicolinic acid (HTPA), the product released by the DapA-catalyzed reaction.</text>
</comment>
<dbReference type="Gene3D" id="3.40.50.720">
    <property type="entry name" value="NAD(P)-binding Rossmann-like Domain"/>
    <property type="match status" value="1"/>
</dbReference>
<gene>
    <name evidence="13" type="primary">dapB</name>
    <name evidence="16" type="ORF">A10D4_06576</name>
</gene>
<dbReference type="CDD" id="cd02274">
    <property type="entry name" value="DHDPR_N"/>
    <property type="match status" value="1"/>
</dbReference>
<evidence type="ECO:0000256" key="11">
    <source>
        <dbReference type="ARBA" id="ARBA00049080"/>
    </source>
</evidence>
<dbReference type="Pfam" id="PF05173">
    <property type="entry name" value="DapB_C"/>
    <property type="match status" value="1"/>
</dbReference>
<feature type="binding site" evidence="13">
    <location>
        <begin position="108"/>
        <end position="111"/>
    </location>
    <ligand>
        <name>NAD(+)</name>
        <dbReference type="ChEBI" id="CHEBI:57540"/>
    </ligand>
</feature>
<feature type="binding site" evidence="13">
    <location>
        <begin position="7"/>
        <end position="12"/>
    </location>
    <ligand>
        <name>NAD(+)</name>
        <dbReference type="ChEBI" id="CHEBI:57540"/>
    </ligand>
</feature>
<dbReference type="SUPFAM" id="SSF55347">
    <property type="entry name" value="Glyceraldehyde-3-phosphate dehydrogenase-like, C-terminal domain"/>
    <property type="match status" value="1"/>
</dbReference>
<evidence type="ECO:0000256" key="3">
    <source>
        <dbReference type="ARBA" id="ARBA00022605"/>
    </source>
</evidence>
<comment type="catalytic activity">
    <reaction evidence="12 13">
        <text>(S)-2,3,4,5-tetrahydrodipicolinate + NAD(+) + H2O = (2S,4S)-4-hydroxy-2,3,4,5-tetrahydrodipicolinate + NADH + H(+)</text>
        <dbReference type="Rhea" id="RHEA:35323"/>
        <dbReference type="ChEBI" id="CHEBI:15377"/>
        <dbReference type="ChEBI" id="CHEBI:15378"/>
        <dbReference type="ChEBI" id="CHEBI:16845"/>
        <dbReference type="ChEBI" id="CHEBI:57540"/>
        <dbReference type="ChEBI" id="CHEBI:57945"/>
        <dbReference type="ChEBI" id="CHEBI:67139"/>
        <dbReference type="EC" id="1.17.1.8"/>
    </reaction>
</comment>
<evidence type="ECO:0000256" key="8">
    <source>
        <dbReference type="ARBA" id="ARBA00023154"/>
    </source>
</evidence>
<comment type="catalytic activity">
    <reaction evidence="11 13">
        <text>(S)-2,3,4,5-tetrahydrodipicolinate + NADP(+) + H2O = (2S,4S)-4-hydroxy-2,3,4,5-tetrahydrodipicolinate + NADPH + H(+)</text>
        <dbReference type="Rhea" id="RHEA:35331"/>
        <dbReference type="ChEBI" id="CHEBI:15377"/>
        <dbReference type="ChEBI" id="CHEBI:15378"/>
        <dbReference type="ChEBI" id="CHEBI:16845"/>
        <dbReference type="ChEBI" id="CHEBI:57783"/>
        <dbReference type="ChEBI" id="CHEBI:58349"/>
        <dbReference type="ChEBI" id="CHEBI:67139"/>
        <dbReference type="EC" id="1.17.1.8"/>
    </reaction>
</comment>
<evidence type="ECO:0000256" key="12">
    <source>
        <dbReference type="ARBA" id="ARBA00049396"/>
    </source>
</evidence>
<dbReference type="RefSeq" id="WP_008488488.1">
    <property type="nucleotide sequence ID" value="NZ_AMRG01000007.1"/>
</dbReference>
<dbReference type="InterPro" id="IPR022664">
    <property type="entry name" value="DapB_N_CS"/>
</dbReference>
<keyword evidence="4 13" id="KW-0521">NADP</keyword>
<keyword evidence="2 13" id="KW-0963">Cytoplasm</keyword>
<dbReference type="eggNOG" id="COG0289">
    <property type="taxonomic scope" value="Bacteria"/>
</dbReference>
<dbReference type="PIRSF" id="PIRSF000161">
    <property type="entry name" value="DHPR"/>
    <property type="match status" value="1"/>
</dbReference>
<dbReference type="GO" id="GO:0008839">
    <property type="term" value="F:4-hydroxy-tetrahydrodipicolinate reductase"/>
    <property type="evidence" value="ECO:0007669"/>
    <property type="project" value="UniProtKB-UniRule"/>
</dbReference>
<sequence length="261" mass="27700">MQLAILGASGRMGQALSRAAAARDIDVIGIVREQSTALAEQQHVVAVNQVDWSHCDVIVDFSSVQALSDNLALAQRQQLPIVVCTTGLSDTDQRLLDAAAKKVPVLYAANTSVGVNLLQQLVRISSQVLAEADIEIVEAHHKRKLDAPSGTALLLGEAAAAGRGQRLADVSAGIRGAGERQTGSIGFACLRAGDIVGEHSAYFVDDNERIEITHRVANRQVFADGALRAAAWLMKQAPGRYKMSDMLGIEAALAELLKTSD</sequence>
<dbReference type="UniPathway" id="UPA00034">
    <property type="reaction ID" value="UER00018"/>
</dbReference>
<evidence type="ECO:0000256" key="5">
    <source>
        <dbReference type="ARBA" id="ARBA00022915"/>
    </source>
</evidence>
<comment type="caution">
    <text evidence="13">Lacks conserved residue(s) required for the propagation of feature annotation.</text>
</comment>
<comment type="pathway">
    <text evidence="9 13">Amino-acid biosynthesis; L-lysine biosynthesis via DAP pathway; (S)-tetrahydrodipicolinate from L-aspartate: step 4/4.</text>
</comment>
<name>K2L1S0_9GAMM</name>
<dbReference type="STRING" id="740709.A10D4_06576"/>
<dbReference type="PATRIC" id="fig|740709.3.peg.1339"/>
<comment type="caution">
    <text evidence="16">The sequence shown here is derived from an EMBL/GenBank/DDBJ whole genome shotgun (WGS) entry which is preliminary data.</text>
</comment>
<comment type="subunit">
    <text evidence="13">Homotetramer.</text>
</comment>
<evidence type="ECO:0000256" key="10">
    <source>
        <dbReference type="ARBA" id="ARBA00038983"/>
    </source>
</evidence>
<evidence type="ECO:0000256" key="9">
    <source>
        <dbReference type="ARBA" id="ARBA00037922"/>
    </source>
</evidence>
<dbReference type="GO" id="GO:0005737">
    <property type="term" value="C:cytoplasm"/>
    <property type="evidence" value="ECO:0007669"/>
    <property type="project" value="UniProtKB-SubCell"/>
</dbReference>
<keyword evidence="8 13" id="KW-0457">Lysine biosynthesis</keyword>
<feature type="binding site" evidence="13">
    <location>
        <begin position="150"/>
        <end position="151"/>
    </location>
    <ligand>
        <name>(S)-2,3,4,5-tetrahydrodipicolinate</name>
        <dbReference type="ChEBI" id="CHEBI:16845"/>
    </ligand>
</feature>
<evidence type="ECO:0000256" key="6">
    <source>
        <dbReference type="ARBA" id="ARBA00023002"/>
    </source>
</evidence>
<dbReference type="Pfam" id="PF01113">
    <property type="entry name" value="DapB_N"/>
    <property type="match status" value="1"/>
</dbReference>
<dbReference type="HAMAP" id="MF_00102">
    <property type="entry name" value="DapB"/>
    <property type="match status" value="1"/>
</dbReference>
<proteinExistence type="inferred from homology"/>
<keyword evidence="6 13" id="KW-0560">Oxidoreductase</keyword>
<feature type="active site" description="Proton donor/acceptor" evidence="13">
    <location>
        <position position="140"/>
    </location>
</feature>
<dbReference type="GO" id="GO:0051287">
    <property type="term" value="F:NAD binding"/>
    <property type="evidence" value="ECO:0007669"/>
    <property type="project" value="UniProtKB-UniRule"/>
</dbReference>
<dbReference type="SUPFAM" id="SSF51735">
    <property type="entry name" value="NAD(P)-binding Rossmann-fold domains"/>
    <property type="match status" value="1"/>
</dbReference>
<evidence type="ECO:0000256" key="7">
    <source>
        <dbReference type="ARBA" id="ARBA00023027"/>
    </source>
</evidence>
<keyword evidence="5 13" id="KW-0220">Diaminopimelate biosynthesis</keyword>
<dbReference type="InterPro" id="IPR000846">
    <property type="entry name" value="DapB_N"/>
</dbReference>
<dbReference type="InterPro" id="IPR023940">
    <property type="entry name" value="DHDPR_bac"/>
</dbReference>
<dbReference type="InterPro" id="IPR036291">
    <property type="entry name" value="NAD(P)-bd_dom_sf"/>
</dbReference>
<keyword evidence="3 13" id="KW-0028">Amino-acid biosynthesis</keyword>
<evidence type="ECO:0000259" key="15">
    <source>
        <dbReference type="Pfam" id="PF05173"/>
    </source>
</evidence>
<dbReference type="Gene3D" id="3.30.360.10">
    <property type="entry name" value="Dihydrodipicolinate Reductase, domain 2"/>
    <property type="match status" value="1"/>
</dbReference>
<dbReference type="PROSITE" id="PS01298">
    <property type="entry name" value="DAPB"/>
    <property type="match status" value="1"/>
</dbReference>
<evidence type="ECO:0000256" key="4">
    <source>
        <dbReference type="ARBA" id="ARBA00022857"/>
    </source>
</evidence>
<dbReference type="PANTHER" id="PTHR20836:SF0">
    <property type="entry name" value="4-HYDROXY-TETRAHYDRODIPICOLINATE REDUCTASE 1, CHLOROPLASTIC-RELATED"/>
    <property type="match status" value="1"/>
</dbReference>
<dbReference type="GO" id="GO:0019877">
    <property type="term" value="P:diaminopimelate biosynthetic process"/>
    <property type="evidence" value="ECO:0007669"/>
    <property type="project" value="UniProtKB-UniRule"/>
</dbReference>
<accession>K2L1S0</accession>
<reference evidence="16 17" key="1">
    <citation type="journal article" date="2012" name="J. Bacteriol.">
        <title>Genome Sequence of Idiomarina xiamenensis Type Strain 10-D-4.</title>
        <authorList>
            <person name="Lai Q."/>
            <person name="Wang L."/>
            <person name="Wang W."/>
            <person name="Shao Z."/>
        </authorList>
    </citation>
    <scope>NUCLEOTIDE SEQUENCE [LARGE SCALE GENOMIC DNA]</scope>
    <source>
        <strain evidence="16 17">10-D-4</strain>
    </source>
</reference>
<dbReference type="NCBIfam" id="TIGR00036">
    <property type="entry name" value="dapB"/>
    <property type="match status" value="1"/>
</dbReference>
<evidence type="ECO:0000256" key="13">
    <source>
        <dbReference type="HAMAP-Rule" id="MF_00102"/>
    </source>
</evidence>
<evidence type="ECO:0000256" key="1">
    <source>
        <dbReference type="ARBA" id="ARBA00006642"/>
    </source>
</evidence>
<feature type="domain" description="Dihydrodipicolinate reductase C-terminal" evidence="15">
    <location>
        <begin position="114"/>
        <end position="247"/>
    </location>
</feature>
<comment type="subcellular location">
    <subcellularLocation>
        <location evidence="13">Cytoplasm</location>
    </subcellularLocation>
</comment>
<dbReference type="GO" id="GO:0050661">
    <property type="term" value="F:NADP binding"/>
    <property type="evidence" value="ECO:0007669"/>
    <property type="project" value="UniProtKB-UniRule"/>
</dbReference>
<comment type="function">
    <text evidence="13">Catalyzes the conversion of 4-hydroxy-tetrahydrodipicolinate (HTPA) to tetrahydrodipicolinate.</text>
</comment>
<dbReference type="EC" id="1.17.1.8" evidence="10 13"/>
<dbReference type="PANTHER" id="PTHR20836">
    <property type="entry name" value="DIHYDRODIPICOLINATE REDUCTASE"/>
    <property type="match status" value="1"/>
</dbReference>
<feature type="active site" description="Proton donor" evidence="13">
    <location>
        <position position="144"/>
    </location>
</feature>
<evidence type="ECO:0000256" key="2">
    <source>
        <dbReference type="ARBA" id="ARBA00022490"/>
    </source>
</evidence>
<dbReference type="GO" id="GO:0016726">
    <property type="term" value="F:oxidoreductase activity, acting on CH or CH2 groups, NAD or NADP as acceptor"/>
    <property type="evidence" value="ECO:0007669"/>
    <property type="project" value="UniProtKB-UniRule"/>
</dbReference>